<dbReference type="NCBIfam" id="TIGR01538">
    <property type="entry name" value="portal_SPP1"/>
    <property type="match status" value="1"/>
</dbReference>
<protein>
    <submittedName>
        <fullName evidence="1">PORTAL PROTEIN</fullName>
    </submittedName>
</protein>
<dbReference type="InterPro" id="IPR006428">
    <property type="entry name" value="Portal_SPP1-type"/>
</dbReference>
<proteinExistence type="predicted"/>
<reference evidence="1" key="1">
    <citation type="journal article" date="2021" name="Proc. Natl. Acad. Sci. U.S.A.">
        <title>A Catalog of Tens of Thousands of Viruses from Human Metagenomes Reveals Hidden Associations with Chronic Diseases.</title>
        <authorList>
            <person name="Tisza M.J."/>
            <person name="Buck C.B."/>
        </authorList>
    </citation>
    <scope>NUCLEOTIDE SEQUENCE</scope>
    <source>
        <strain evidence="1">CtOow3</strain>
    </source>
</reference>
<accession>A0A8S5QZN1</accession>
<evidence type="ECO:0000313" key="1">
    <source>
        <dbReference type="EMBL" id="DAE24378.1"/>
    </source>
</evidence>
<dbReference type="InterPro" id="IPR021145">
    <property type="entry name" value="Portal_protein_SPP1_Gp6-like"/>
</dbReference>
<organism evidence="1">
    <name type="scientific">Siphoviridae sp. ctOow3</name>
    <dbReference type="NCBI Taxonomy" id="2826315"/>
    <lineage>
        <taxon>Viruses</taxon>
        <taxon>Duplodnaviria</taxon>
        <taxon>Heunggongvirae</taxon>
        <taxon>Uroviricota</taxon>
        <taxon>Caudoviricetes</taxon>
    </lineage>
</organism>
<dbReference type="EMBL" id="BK015773">
    <property type="protein sequence ID" value="DAE24378.1"/>
    <property type="molecule type" value="Genomic_DNA"/>
</dbReference>
<sequence length="489" mass="55536">MDKVNEFEHGIDTTTKTRFDSLYFGTIANEQFRYVSSSELLDTANGKKAFRDMIDTFFSSQQKRLKVLSSYAKGDNYSILNGHRRLDNEKADYRVRHKWGGYISSFATSYVIGNPVSVGILEGADKKQLKTIQEIEWNNDINALNGDLALDASIYGRAFEYHFRDKDGADRVVSISPLEMFVVRDLTVEQNIICAVHLPVFADKVNMTVYTKDQVITFKPFTNGSVKLAVDKIAKHEYKDVPVVEWWNNRYRMGDFESEIPLIDAYDAGQSDTANYMSDLNDATLVIKGDLEAIGISDEKYAKMKDANMMLLQTGISANGQQTSADAGYIYKQYDVNGTEAYKNRLANDIHRFSRIPNLDDDRFNATSSGIALLYKMIGLEQVRKDKETFFTKALRRRYELISNIHKAINKPLIEASKLTFTFHPNIPQDVWNEIKAYIEAGGVVSQETLMNNASFTDYKTEQERILKETGASDNEIMQLVGGMNEQES</sequence>
<dbReference type="Pfam" id="PF05133">
    <property type="entry name" value="SPP1_portal"/>
    <property type="match status" value="1"/>
</dbReference>
<name>A0A8S5QZN1_9CAUD</name>